<dbReference type="EMBL" id="CQEH01000007">
    <property type="protein sequence ID" value="CNK98155.1"/>
    <property type="molecule type" value="Genomic_DNA"/>
</dbReference>
<accession>A0ABM9STL5</accession>
<dbReference type="GO" id="GO:0106274">
    <property type="term" value="F:NAD+-protein-arginine ADP-ribosyltransferase activity"/>
    <property type="evidence" value="ECO:0007669"/>
    <property type="project" value="UniProtKB-EC"/>
</dbReference>
<keyword evidence="3" id="KW-1185">Reference proteome</keyword>
<gene>
    <name evidence="2" type="ORF">ERS137966_01840</name>
</gene>
<evidence type="ECO:0000313" key="2">
    <source>
        <dbReference type="EMBL" id="CNK98155.1"/>
    </source>
</evidence>
<protein>
    <submittedName>
        <fullName evidence="2">NAD(+)--arginine ADP-ribosyltransferase EFV</fullName>
        <ecNumber evidence="2">2.4.2.31</ecNumber>
    </submittedName>
</protein>
<sequence length="218" mass="23777">MVGDIVNGTYDGSNDSVYSVMDSLKRYSDLIDGWARTTASKMFDAVNAKDMAMWRSNSQEISVGLRQIMENTAIGQVARNIVEEQIKLIKSLPLQAADRVQDIHNQALEAVITGGRAGPFAKEIAKSGDVAISRANMIARTEIGRASTALTQARSLSIGSSGYIWRTAEDSDVRHSHQKMEGKFVRWDNPPTLDGMTGHAGALPNCRCYCEVIIPDNG</sequence>
<feature type="domain" description="Phage head morphogenesis" evidence="1">
    <location>
        <begin position="101"/>
        <end position="209"/>
    </location>
</feature>
<dbReference type="Proteomes" id="UP000038647">
    <property type="component" value="Unassembled WGS sequence"/>
</dbReference>
<proteinExistence type="predicted"/>
<reference evidence="2 3" key="1">
    <citation type="submission" date="2015-03" db="EMBL/GenBank/DDBJ databases">
        <authorList>
            <consortium name="Pathogen Informatics"/>
            <person name="Murphy D."/>
        </authorList>
    </citation>
    <scope>NUCLEOTIDE SEQUENCE [LARGE SCALE GENOMIC DNA]</scope>
    <source>
        <strain evidence="2 3">IP08791</strain>
    </source>
</reference>
<keyword evidence="2" id="KW-0808">Transferase</keyword>
<organism evidence="2 3">
    <name type="scientific">Yersinia aldovae</name>
    <dbReference type="NCBI Taxonomy" id="29483"/>
    <lineage>
        <taxon>Bacteria</taxon>
        <taxon>Pseudomonadati</taxon>
        <taxon>Pseudomonadota</taxon>
        <taxon>Gammaproteobacteria</taxon>
        <taxon>Enterobacterales</taxon>
        <taxon>Yersiniaceae</taxon>
        <taxon>Yersinia</taxon>
    </lineage>
</organism>
<name>A0ABM9STL5_YERAL</name>
<dbReference type="NCBIfam" id="TIGR01641">
    <property type="entry name" value="phageSPP1_gp7"/>
    <property type="match status" value="1"/>
</dbReference>
<dbReference type="RefSeq" id="WP_049603736.1">
    <property type="nucleotide sequence ID" value="NZ_CQEH01000007.1"/>
</dbReference>
<comment type="caution">
    <text evidence="2">The sequence shown here is derived from an EMBL/GenBank/DDBJ whole genome shotgun (WGS) entry which is preliminary data.</text>
</comment>
<evidence type="ECO:0000259" key="1">
    <source>
        <dbReference type="Pfam" id="PF04233"/>
    </source>
</evidence>
<dbReference type="InterPro" id="IPR006528">
    <property type="entry name" value="Phage_head_morphogenesis_dom"/>
</dbReference>
<dbReference type="EC" id="2.4.2.31" evidence="2"/>
<evidence type="ECO:0000313" key="3">
    <source>
        <dbReference type="Proteomes" id="UP000038647"/>
    </source>
</evidence>
<keyword evidence="2" id="KW-0328">Glycosyltransferase</keyword>
<dbReference type="Pfam" id="PF04233">
    <property type="entry name" value="Phage_Mu_F"/>
    <property type="match status" value="1"/>
</dbReference>